<keyword evidence="2" id="KW-1185">Reference proteome</keyword>
<evidence type="ECO:0000313" key="1">
    <source>
        <dbReference type="EMBL" id="SHH64466.1"/>
    </source>
</evidence>
<dbReference type="OrthoDB" id="8263000at2"/>
<dbReference type="RefSeq" id="WP_073139136.1">
    <property type="nucleotide sequence ID" value="NZ_FQWQ01000003.1"/>
</dbReference>
<dbReference type="STRING" id="947013.SAMN04488109_4796"/>
<accession>A0A1M5UNJ8</accession>
<dbReference type="AlphaFoldDB" id="A0A1M5UNJ8"/>
<name>A0A1M5UNJ8_9BACT</name>
<proteinExistence type="predicted"/>
<sequence length="1093" mass="123044">MDELATISLSNLKQNSQNFAFVREEGLVVIRRLAPQTWTDHNLHDPGITLHEALCYALTEAGFLGALDMPDLLTSGEQLAPQEFFTTARVLHSAPVSLRDFQKIFIDHPLVRRAWAFTLYGEPLGRMNILLEFEKTELNSNVLGGSVMVGPATYLVEFAFPYWDDPEAKPLQEDVTLVAVTFDNPITPWQPVEGSDAYFTQIKIDYIPPVGPASSVEMWVVLQVTSPVDNPSVNLPLILQQAANLIQLIGPTSLLKQYNRRVTEAFETSRVVRRYGKSYRNLCENLAEYNAVRLQEVAISANIEVAPDIHVESLLADIFFVIDKHLSPEIVVSTLAALQDKGTLTEQIFEGPPTHYGFIVDESLDTNLPLNKVFTSDIIRLILQLRKPDGGDIQTRENLTNRLIVAVRNLTLSLYIDNRSITTGARDCLQLLDSIRHIPRLSPGKCKIVFIRNTVEVAYDMSMAIALFEEKKSLAAVALGADTPDLPLPEGTRFPLDYYPVQNALPLTYGVGIDGLPGTATDERKAQAKQLKGYLFLFEQMLAGHYAQLANVNSFFSARPDVETTLYQQPLYHLPRVADLFADFDPAAEAWEDFQADPDNAYRQTLNTALETEDQFLDRRHRMLDHLLSRHGESLEDFMAMAYRQIYATPAASTEVQEQRRRSTARRLLQEKAAFYYDLPDLHQGRLQSFGLPAWRKKTLIRVTEVTPGVEWAWQILDYTGAALWQQDTPESTATAAQLKAEEVMSLSTVTSNYSVVAVVGGFRVRLSSGTDVVARSVQLFPTLLDANNGIPVILQRVVQTWVRHDLAPLEARLYHLLEIATIGDRRQLVTPVTDYFEIYNDGLFKRFRLRQTPDPLSPILLESETNFPDVAATRVAIDVAIRNGLAAENYETNLPAAGPFEIRLEDATGVILARSPGTFVTPGAAAAAGLIRQLLYRYFSLEGFYMVEHILLYPVATTDPLLAIEDSSNPCQPIVVPRKDTYSFQITFVFPSGYVRKGLIREECQPDRFRDLEFREYAERTIRKACPGHILPVVLWVDRREGFLPVDPCFENFETRYRDWLAAYFADEVSEAVIGPLRNNLVDMLNKLYALT</sequence>
<protein>
    <submittedName>
        <fullName evidence="1">Uncharacterized protein</fullName>
    </submittedName>
</protein>
<gene>
    <name evidence="1" type="ORF">SAMN04488109_4796</name>
</gene>
<dbReference type="EMBL" id="FQWQ01000003">
    <property type="protein sequence ID" value="SHH64466.1"/>
    <property type="molecule type" value="Genomic_DNA"/>
</dbReference>
<organism evidence="1 2">
    <name type="scientific">Chryseolinea serpens</name>
    <dbReference type="NCBI Taxonomy" id="947013"/>
    <lineage>
        <taxon>Bacteria</taxon>
        <taxon>Pseudomonadati</taxon>
        <taxon>Bacteroidota</taxon>
        <taxon>Cytophagia</taxon>
        <taxon>Cytophagales</taxon>
        <taxon>Fulvivirgaceae</taxon>
        <taxon>Chryseolinea</taxon>
    </lineage>
</organism>
<reference evidence="1 2" key="1">
    <citation type="submission" date="2016-11" db="EMBL/GenBank/DDBJ databases">
        <authorList>
            <person name="Jaros S."/>
            <person name="Januszkiewicz K."/>
            <person name="Wedrychowicz H."/>
        </authorList>
    </citation>
    <scope>NUCLEOTIDE SEQUENCE [LARGE SCALE GENOMIC DNA]</scope>
    <source>
        <strain evidence="1 2">DSM 24574</strain>
    </source>
</reference>
<dbReference type="Gene3D" id="2.30.29.80">
    <property type="match status" value="1"/>
</dbReference>
<dbReference type="Proteomes" id="UP000184212">
    <property type="component" value="Unassembled WGS sequence"/>
</dbReference>
<evidence type="ECO:0000313" key="2">
    <source>
        <dbReference type="Proteomes" id="UP000184212"/>
    </source>
</evidence>